<dbReference type="RefSeq" id="WP_211468798.1">
    <property type="nucleotide sequence ID" value="NZ_JAGSXH010000050.1"/>
</dbReference>
<name>A0A8J7WQD0_9ACTN</name>
<dbReference type="Proteomes" id="UP000677913">
    <property type="component" value="Unassembled WGS sequence"/>
</dbReference>
<keyword evidence="2" id="KW-1185">Reference proteome</keyword>
<dbReference type="AlphaFoldDB" id="A0A8J7WQD0"/>
<organism evidence="1 2">
    <name type="scientific">Actinocrinis puniceicyclus</name>
    <dbReference type="NCBI Taxonomy" id="977794"/>
    <lineage>
        <taxon>Bacteria</taxon>
        <taxon>Bacillati</taxon>
        <taxon>Actinomycetota</taxon>
        <taxon>Actinomycetes</taxon>
        <taxon>Catenulisporales</taxon>
        <taxon>Actinospicaceae</taxon>
        <taxon>Actinocrinis</taxon>
    </lineage>
</organism>
<evidence type="ECO:0000313" key="1">
    <source>
        <dbReference type="EMBL" id="MBS2964437.1"/>
    </source>
</evidence>
<dbReference type="EMBL" id="JAGSXH010000050">
    <property type="protein sequence ID" value="MBS2964437.1"/>
    <property type="molecule type" value="Genomic_DNA"/>
</dbReference>
<comment type="caution">
    <text evidence="1">The sequence shown here is derived from an EMBL/GenBank/DDBJ whole genome shotgun (WGS) entry which is preliminary data.</text>
</comment>
<accession>A0A8J7WQD0</accession>
<sequence>MPKAKPAIQWGLVLFVVFWIVHDPNTTAGFVKDVFVFVSNFFHSIGNIVSFHSNVH</sequence>
<protein>
    <submittedName>
        <fullName evidence="1">Uncharacterized protein</fullName>
    </submittedName>
</protein>
<proteinExistence type="predicted"/>
<evidence type="ECO:0000313" key="2">
    <source>
        <dbReference type="Proteomes" id="UP000677913"/>
    </source>
</evidence>
<gene>
    <name evidence="1" type="ORF">KGA66_15370</name>
</gene>
<reference evidence="1" key="1">
    <citation type="submission" date="2021-04" db="EMBL/GenBank/DDBJ databases">
        <title>Genome based classification of Actinospica acidithermotolerans sp. nov., an actinobacterium isolated from an Indonesian hot spring.</title>
        <authorList>
            <person name="Kusuma A.B."/>
            <person name="Putra K.E."/>
            <person name="Nafisah S."/>
            <person name="Loh J."/>
            <person name="Nouioui I."/>
            <person name="Goodfellow M."/>
        </authorList>
    </citation>
    <scope>NUCLEOTIDE SEQUENCE</scope>
    <source>
        <strain evidence="1">DSM 45618</strain>
    </source>
</reference>